<protein>
    <submittedName>
        <fullName evidence="1">Zf-HC2 domain-containing protein</fullName>
    </submittedName>
</protein>
<evidence type="ECO:0000313" key="2">
    <source>
        <dbReference type="Proteomes" id="UP001060919"/>
    </source>
</evidence>
<dbReference type="RefSeq" id="WP_264791313.1">
    <property type="nucleotide sequence ID" value="NZ_AP026867.1"/>
</dbReference>
<keyword evidence="2" id="KW-1185">Reference proteome</keyword>
<gene>
    <name evidence="1" type="ORF">AsAng_0006720</name>
</gene>
<organism evidence="1 2">
    <name type="scientific">Aureispira anguillae</name>
    <dbReference type="NCBI Taxonomy" id="2864201"/>
    <lineage>
        <taxon>Bacteria</taxon>
        <taxon>Pseudomonadati</taxon>
        <taxon>Bacteroidota</taxon>
        <taxon>Saprospiria</taxon>
        <taxon>Saprospirales</taxon>
        <taxon>Saprospiraceae</taxon>
        <taxon>Aureispira</taxon>
    </lineage>
</organism>
<dbReference type="EMBL" id="AP026867">
    <property type="protein sequence ID" value="BDS09967.1"/>
    <property type="molecule type" value="Genomic_DNA"/>
</dbReference>
<dbReference type="Proteomes" id="UP001060919">
    <property type="component" value="Chromosome"/>
</dbReference>
<sequence>MYTCKKATELIEKEQSEALSLMTRMRLKMHLMMCGACAAYRKQSKNLSIWLKNKKGASVDKIELSEESKQQMIKKIEKKRSEL</sequence>
<evidence type="ECO:0000313" key="1">
    <source>
        <dbReference type="EMBL" id="BDS09967.1"/>
    </source>
</evidence>
<dbReference type="KEGG" id="aup:AsAng_0006720"/>
<accession>A0A915YBD5</accession>
<proteinExistence type="predicted"/>
<dbReference type="AlphaFoldDB" id="A0A915YBD5"/>
<reference evidence="1" key="1">
    <citation type="submission" date="2022-09" db="EMBL/GenBank/DDBJ databases">
        <title>Aureispira anguillicida sp. nov., isolated from Leptocephalus of Japanese eel Anguilla japonica.</title>
        <authorList>
            <person name="Yuasa K."/>
            <person name="Mekata T."/>
            <person name="Ikunari K."/>
        </authorList>
    </citation>
    <scope>NUCLEOTIDE SEQUENCE</scope>
    <source>
        <strain evidence="1">EL160426</strain>
    </source>
</reference>
<name>A0A915YBD5_9BACT</name>